<dbReference type="AlphaFoldDB" id="A0A4Z1H7I5"/>
<name>A0A4Z1H7I5_9HELO</name>
<evidence type="ECO:0000313" key="3">
    <source>
        <dbReference type="Proteomes" id="UP000297527"/>
    </source>
</evidence>
<evidence type="ECO:0000259" key="1">
    <source>
        <dbReference type="Pfam" id="PF06985"/>
    </source>
</evidence>
<comment type="caution">
    <text evidence="2">The sequence shown here is derived from an EMBL/GenBank/DDBJ whole genome shotgun (WGS) entry which is preliminary data.</text>
</comment>
<sequence>MKVDIVGLESYFEIASSTGSDQSLKLSKQWLKNCNDSHDACRRRNSTVGNILPTRLIEIGAGGLVLTLRLCLRKDVPINAVYFTLSHCWGKVSPKLVLLQSNEERMLRGIDFLQLSKTFQDALWVVRQLGGQYIWIDSLCIVQDSKADWLRESAKMCDVYSNSFCNICATAARNGNEGMFRDRNLLQVKQDKLVAIGGLAATAHRTIGGRYFAGLWENQLPSGLLWATLDISDPSKFAVLGSGTQECIAPSWSWASLNAEINFPLARRGTGDIEIYCQILEAHVDLTSDNLLGQISGAYIKVKGELAPAHVHHKQVSLFSQNHESKPLSPFEKILYWDYEDMSALELIDSLYLLPVCKSIIQEDQWQIGGLILVPTGKVDWELRRCGMFSYSDDESHRDLKSVCETFRKGFEDWKLSELGMQDDGEFVINML</sequence>
<dbReference type="EMBL" id="PQXN01000627">
    <property type="protein sequence ID" value="TGO44041.1"/>
    <property type="molecule type" value="Genomic_DNA"/>
</dbReference>
<dbReference type="Pfam" id="PF06985">
    <property type="entry name" value="HET"/>
    <property type="match status" value="1"/>
</dbReference>
<gene>
    <name evidence="2" type="ORF">BCON_0629g00010</name>
</gene>
<accession>A0A4Z1H7I5</accession>
<proteinExistence type="predicted"/>
<dbReference type="OrthoDB" id="3560191at2759"/>
<dbReference type="PANTHER" id="PTHR33112:SF10">
    <property type="entry name" value="TOL"/>
    <property type="match status" value="1"/>
</dbReference>
<reference evidence="2 3" key="1">
    <citation type="submission" date="2017-12" db="EMBL/GenBank/DDBJ databases">
        <title>Comparative genomics of Botrytis spp.</title>
        <authorList>
            <person name="Valero-Jimenez C.A."/>
            <person name="Tapia P."/>
            <person name="Veloso J."/>
            <person name="Silva-Moreno E."/>
            <person name="Staats M."/>
            <person name="Valdes J.H."/>
            <person name="Van Kan J.A.L."/>
        </authorList>
    </citation>
    <scope>NUCLEOTIDE SEQUENCE [LARGE SCALE GENOMIC DNA]</scope>
    <source>
        <strain evidence="2 3">MUCL11595</strain>
    </source>
</reference>
<keyword evidence="3" id="KW-1185">Reference proteome</keyword>
<feature type="domain" description="Heterokaryon incompatibility" evidence="1">
    <location>
        <begin position="82"/>
        <end position="193"/>
    </location>
</feature>
<evidence type="ECO:0000313" key="2">
    <source>
        <dbReference type="EMBL" id="TGO44041.1"/>
    </source>
</evidence>
<protein>
    <recommendedName>
        <fullName evidence="1">Heterokaryon incompatibility domain-containing protein</fullName>
    </recommendedName>
</protein>
<dbReference type="PANTHER" id="PTHR33112">
    <property type="entry name" value="DOMAIN PROTEIN, PUTATIVE-RELATED"/>
    <property type="match status" value="1"/>
</dbReference>
<dbReference type="Proteomes" id="UP000297527">
    <property type="component" value="Unassembled WGS sequence"/>
</dbReference>
<organism evidence="2 3">
    <name type="scientific">Botryotinia convoluta</name>
    <dbReference type="NCBI Taxonomy" id="54673"/>
    <lineage>
        <taxon>Eukaryota</taxon>
        <taxon>Fungi</taxon>
        <taxon>Dikarya</taxon>
        <taxon>Ascomycota</taxon>
        <taxon>Pezizomycotina</taxon>
        <taxon>Leotiomycetes</taxon>
        <taxon>Helotiales</taxon>
        <taxon>Sclerotiniaceae</taxon>
        <taxon>Botryotinia</taxon>
    </lineage>
</organism>
<dbReference type="InterPro" id="IPR010730">
    <property type="entry name" value="HET"/>
</dbReference>